<dbReference type="EMBL" id="BMAV01020829">
    <property type="protein sequence ID" value="GFY74584.1"/>
    <property type="molecule type" value="Genomic_DNA"/>
</dbReference>
<comment type="caution">
    <text evidence="1">The sequence shown here is derived from an EMBL/GenBank/DDBJ whole genome shotgun (WGS) entry which is preliminary data.</text>
</comment>
<reference evidence="1" key="1">
    <citation type="submission" date="2020-08" db="EMBL/GenBank/DDBJ databases">
        <title>Multicomponent nature underlies the extraordinary mechanical properties of spider dragline silk.</title>
        <authorList>
            <person name="Kono N."/>
            <person name="Nakamura H."/>
            <person name="Mori M."/>
            <person name="Yoshida Y."/>
            <person name="Ohtoshi R."/>
            <person name="Malay A.D."/>
            <person name="Moran D.A.P."/>
            <person name="Tomita M."/>
            <person name="Numata K."/>
            <person name="Arakawa K."/>
        </authorList>
    </citation>
    <scope>NUCLEOTIDE SEQUENCE</scope>
</reference>
<evidence type="ECO:0000313" key="1">
    <source>
        <dbReference type="EMBL" id="GFY74584.1"/>
    </source>
</evidence>
<proteinExistence type="predicted"/>
<name>A0A8X7CIR2_9ARAC</name>
<protein>
    <submittedName>
        <fullName evidence="1">Uncharacterized protein</fullName>
    </submittedName>
</protein>
<evidence type="ECO:0000313" key="2">
    <source>
        <dbReference type="Proteomes" id="UP000886998"/>
    </source>
</evidence>
<accession>A0A8X7CIR2</accession>
<dbReference type="AlphaFoldDB" id="A0A8X7CIR2"/>
<dbReference type="OrthoDB" id="7551542at2759"/>
<gene>
    <name evidence="1" type="ORF">TNIN_409331</name>
</gene>
<sequence length="143" mass="15687">MDALKIEPTPRRTAFTKAVNHLQEIIENDPVDMNAVETAFEQLKVKSAKFKRVEDAVLELMIGVKLSDVKCIICNKRHYAVLCSKLPLRSGLETESASVENSTTASSSSSNVLANQACTSEVLLQTLVVVLQNGNHKSLVNFN</sequence>
<keyword evidence="2" id="KW-1185">Reference proteome</keyword>
<organism evidence="1 2">
    <name type="scientific">Trichonephila inaurata madagascariensis</name>
    <dbReference type="NCBI Taxonomy" id="2747483"/>
    <lineage>
        <taxon>Eukaryota</taxon>
        <taxon>Metazoa</taxon>
        <taxon>Ecdysozoa</taxon>
        <taxon>Arthropoda</taxon>
        <taxon>Chelicerata</taxon>
        <taxon>Arachnida</taxon>
        <taxon>Araneae</taxon>
        <taxon>Araneomorphae</taxon>
        <taxon>Entelegynae</taxon>
        <taxon>Araneoidea</taxon>
        <taxon>Nephilidae</taxon>
        <taxon>Trichonephila</taxon>
        <taxon>Trichonephila inaurata</taxon>
    </lineage>
</organism>
<dbReference type="Proteomes" id="UP000886998">
    <property type="component" value="Unassembled WGS sequence"/>
</dbReference>